<feature type="compositionally biased region" description="Polar residues" evidence="1">
    <location>
        <begin position="131"/>
        <end position="142"/>
    </location>
</feature>
<feature type="compositionally biased region" description="Basic and acidic residues" evidence="1">
    <location>
        <begin position="520"/>
        <end position="530"/>
    </location>
</feature>
<feature type="compositionally biased region" description="Basic and acidic residues" evidence="1">
    <location>
        <begin position="274"/>
        <end position="287"/>
    </location>
</feature>
<gene>
    <name evidence="2" type="ORF">LSH36_482g01002</name>
</gene>
<dbReference type="EMBL" id="JAODUP010000482">
    <property type="protein sequence ID" value="KAK2148796.1"/>
    <property type="molecule type" value="Genomic_DNA"/>
</dbReference>
<dbReference type="AlphaFoldDB" id="A0AAD9MYW6"/>
<feature type="region of interest" description="Disordered" evidence="1">
    <location>
        <begin position="520"/>
        <end position="561"/>
    </location>
</feature>
<feature type="region of interest" description="Disordered" evidence="1">
    <location>
        <begin position="129"/>
        <end position="157"/>
    </location>
</feature>
<feature type="compositionally biased region" description="Polar residues" evidence="1">
    <location>
        <begin position="531"/>
        <end position="540"/>
    </location>
</feature>
<comment type="caution">
    <text evidence="2">The sequence shown here is derived from an EMBL/GenBank/DDBJ whole genome shotgun (WGS) entry which is preliminary data.</text>
</comment>
<feature type="region of interest" description="Disordered" evidence="1">
    <location>
        <begin position="407"/>
        <end position="444"/>
    </location>
</feature>
<evidence type="ECO:0000256" key="1">
    <source>
        <dbReference type="SAM" id="MobiDB-lite"/>
    </source>
</evidence>
<protein>
    <submittedName>
        <fullName evidence="2">Uncharacterized protein</fullName>
    </submittedName>
</protein>
<accession>A0AAD9MYW6</accession>
<evidence type="ECO:0000313" key="2">
    <source>
        <dbReference type="EMBL" id="KAK2148796.1"/>
    </source>
</evidence>
<reference evidence="2" key="1">
    <citation type="journal article" date="2023" name="Mol. Biol. Evol.">
        <title>Third-Generation Sequencing Reveals the Adaptive Role of the Epigenome in Three Deep-Sea Polychaetes.</title>
        <authorList>
            <person name="Perez M."/>
            <person name="Aroh O."/>
            <person name="Sun Y."/>
            <person name="Lan Y."/>
            <person name="Juniper S.K."/>
            <person name="Young C.R."/>
            <person name="Angers B."/>
            <person name="Qian P.Y."/>
        </authorList>
    </citation>
    <scope>NUCLEOTIDE SEQUENCE</scope>
    <source>
        <strain evidence="2">P08H-3</strain>
    </source>
</reference>
<feature type="region of interest" description="Disordered" evidence="1">
    <location>
        <begin position="261"/>
        <end position="287"/>
    </location>
</feature>
<evidence type="ECO:0000313" key="3">
    <source>
        <dbReference type="Proteomes" id="UP001208570"/>
    </source>
</evidence>
<feature type="compositionally biased region" description="Basic and acidic residues" evidence="1">
    <location>
        <begin position="541"/>
        <end position="552"/>
    </location>
</feature>
<organism evidence="2 3">
    <name type="scientific">Paralvinella palmiformis</name>
    <dbReference type="NCBI Taxonomy" id="53620"/>
    <lineage>
        <taxon>Eukaryota</taxon>
        <taxon>Metazoa</taxon>
        <taxon>Spiralia</taxon>
        <taxon>Lophotrochozoa</taxon>
        <taxon>Annelida</taxon>
        <taxon>Polychaeta</taxon>
        <taxon>Sedentaria</taxon>
        <taxon>Canalipalpata</taxon>
        <taxon>Terebellida</taxon>
        <taxon>Terebelliformia</taxon>
        <taxon>Alvinellidae</taxon>
        <taxon>Paralvinella</taxon>
    </lineage>
</organism>
<name>A0AAD9MYW6_9ANNE</name>
<sequence length="656" mass="72249">MTNKTKTKKGKKGLKLLDLSFDCEGQPEQKCIQSPGIRVKSAWTRSAPIGYKSHGSQRGVKLHPPSPYSFNKPMEYQNQIQADLEQLITAESLMHVSSPTWAIAVSNESNHSGESPLFVHRLLSPGKYDTKSTYRSNTNNNYGHRRPLSANDASRYHPNSTHQYLTKTGLRDVSQSELDLRLGKPTRTTDVAQKLNAYDIHREYVRRVDKLAESRRLLMPSYSLQDLFEIPLEDESLHSFLTGARYNSAASDRSLQVGQPLITPAPCTLSNRGPRRDERKAKSAPVKVEKVPVQMEDKCFNVPSINGDEDEDSDGGVNIGMEDCRNSLMKEKRSHVRFADQVNVSSEELAESKDHVGVTSEVIDIHEKSAFDANDQMSSSAREVAVSADGGGGVFVEQVSTSADHIGASADPANVASPQIAAPSKGSDVEVKDRPAANMDSELNTDKKDKNIKLDDNVVFFMTEDEEAVANSELAKNLKTQCPQDKSKTKDLQSESQTTESLATRNITDEVLESSQIHHDEAVTEPERQGSSEAEGQNSDVKADDLESHSNHLDSSLTLNNSDVFSQDDADSMPKGIISVEINKWDNGRTDNSNDESVLAPHEVSDVTDLLTNLSTDGDFEHREATLTGNDTQSEESKNVIICVDVSVEDKEESAD</sequence>
<dbReference type="Proteomes" id="UP001208570">
    <property type="component" value="Unassembled WGS sequence"/>
</dbReference>
<keyword evidence="3" id="KW-1185">Reference proteome</keyword>
<proteinExistence type="predicted"/>
<feature type="compositionally biased region" description="Polar residues" evidence="1">
    <location>
        <begin position="494"/>
        <end position="506"/>
    </location>
</feature>
<feature type="region of interest" description="Disordered" evidence="1">
    <location>
        <begin position="480"/>
        <end position="508"/>
    </location>
</feature>